<dbReference type="Gene3D" id="3.40.50.12780">
    <property type="entry name" value="N-terminal domain of ligase-like"/>
    <property type="match status" value="1"/>
</dbReference>
<feature type="domain" description="AMP-dependent synthetase/ligase" evidence="3">
    <location>
        <begin position="105"/>
        <end position="292"/>
    </location>
</feature>
<evidence type="ECO:0000313" key="5">
    <source>
        <dbReference type="Proteomes" id="UP000322699"/>
    </source>
</evidence>
<dbReference type="Pfam" id="PF00501">
    <property type="entry name" value="AMP-binding"/>
    <property type="match status" value="1"/>
</dbReference>
<dbReference type="Proteomes" id="UP000322699">
    <property type="component" value="Unassembled WGS sequence"/>
</dbReference>
<evidence type="ECO:0000256" key="2">
    <source>
        <dbReference type="ARBA" id="ARBA00022598"/>
    </source>
</evidence>
<dbReference type="GO" id="GO:0004467">
    <property type="term" value="F:long-chain fatty acid-CoA ligase activity"/>
    <property type="evidence" value="ECO:0007669"/>
    <property type="project" value="UniProtKB-EC"/>
</dbReference>
<reference evidence="4 5" key="1">
    <citation type="submission" date="2019-08" db="EMBL/GenBank/DDBJ databases">
        <title>Deep-cultivation of Planctomycetes and their phenomic and genomic characterization uncovers novel biology.</title>
        <authorList>
            <person name="Wiegand S."/>
            <person name="Jogler M."/>
            <person name="Boedeker C."/>
            <person name="Pinto D."/>
            <person name="Vollmers J."/>
            <person name="Rivas-Marin E."/>
            <person name="Kohn T."/>
            <person name="Peeters S.H."/>
            <person name="Heuer A."/>
            <person name="Rast P."/>
            <person name="Oberbeckmann S."/>
            <person name="Bunk B."/>
            <person name="Jeske O."/>
            <person name="Meyerdierks A."/>
            <person name="Storesund J.E."/>
            <person name="Kallscheuer N."/>
            <person name="Luecker S."/>
            <person name="Lage O.M."/>
            <person name="Pohl T."/>
            <person name="Merkel B.J."/>
            <person name="Hornburger P."/>
            <person name="Mueller R.-W."/>
            <person name="Bruemmer F."/>
            <person name="Labrenz M."/>
            <person name="Spormann A.M."/>
            <person name="Op Den Camp H."/>
            <person name="Overmann J."/>
            <person name="Amann R."/>
            <person name="Jetten M.S.M."/>
            <person name="Mascher T."/>
            <person name="Medema M.H."/>
            <person name="Devos D.P."/>
            <person name="Kaster A.-K."/>
            <person name="Ovreas L."/>
            <person name="Rohde M."/>
            <person name="Galperin M.Y."/>
            <person name="Jogler C."/>
        </authorList>
    </citation>
    <scope>NUCLEOTIDE SEQUENCE [LARGE SCALE GENOMIC DNA]</scope>
    <source>
        <strain evidence="4 5">LF1</strain>
    </source>
</reference>
<dbReference type="InterPro" id="IPR042099">
    <property type="entry name" value="ANL_N_sf"/>
</dbReference>
<keyword evidence="2 4" id="KW-0436">Ligase</keyword>
<name>A0A5B1CIW5_9BACT</name>
<comment type="similarity">
    <text evidence="1">Belongs to the ATP-dependent AMP-binding enzyme family.</text>
</comment>
<dbReference type="Gene3D" id="3.40.50.980">
    <property type="match status" value="1"/>
</dbReference>
<accession>A0A5B1CIW5</accession>
<protein>
    <submittedName>
        <fullName evidence="4">Long-chain-fatty-acid--CoA ligase</fullName>
        <ecNumber evidence="4">6.2.1.3</ecNumber>
    </submittedName>
</protein>
<comment type="caution">
    <text evidence="4">The sequence shown here is derived from an EMBL/GenBank/DDBJ whole genome shotgun (WGS) entry which is preliminary data.</text>
</comment>
<dbReference type="InterPro" id="IPR000873">
    <property type="entry name" value="AMP-dep_synth/lig_dom"/>
</dbReference>
<dbReference type="PANTHER" id="PTHR43201:SF5">
    <property type="entry name" value="MEDIUM-CHAIN ACYL-COA LIGASE ACSF2, MITOCHONDRIAL"/>
    <property type="match status" value="1"/>
</dbReference>
<proteinExistence type="inferred from homology"/>
<dbReference type="SUPFAM" id="SSF56801">
    <property type="entry name" value="Acetyl-CoA synthetase-like"/>
    <property type="match status" value="1"/>
</dbReference>
<gene>
    <name evidence="4" type="primary">lcfB_2</name>
    <name evidence="4" type="ORF">LF1_19050</name>
</gene>
<dbReference type="EC" id="6.2.1.3" evidence="4"/>
<evidence type="ECO:0000259" key="3">
    <source>
        <dbReference type="Pfam" id="PF00501"/>
    </source>
</evidence>
<dbReference type="AlphaFoldDB" id="A0A5B1CIW5"/>
<sequence>MDAKQLLELHLNQRGSQTALVNSEGHPVSWSQFGDWVGAKADELKRADLSKPIVYRSKNTVDDVVTAIAIACVGGTDAPLDNRLPSNEFDRRVELLKASSPGSKTILWTSGTTSQPMGVMQSHEAWLDNAAAKLKAVPQNVDDVRLTVLPLSHAYARTCDLGTWLISGCALAVDLGMKGLVRSVSAVNPTLMNVVPSMAYELLKRDVPGLDRLRLLGVGGAALSDEAFGAWKKRGVTVIQGYGLTETGPVIASATPENATAGLVGDFVDGWQHEIREGVLWVRGPSLMQGYWQDREATDDRIDAAGWLDTNDQVEVDPKTGQLRILGRSDDVIVLDNAVKIHPALLERAAQQIVGVRHAMLILRDQLELWIDGEPAAEEPLRNLLLQHPWHPWGHSTEVRFFDRPLTIEAGELTSKLTIRRAEIVDRLSS</sequence>
<dbReference type="EMBL" id="VRLW01000001">
    <property type="protein sequence ID" value="KAA1259373.1"/>
    <property type="molecule type" value="Genomic_DNA"/>
</dbReference>
<evidence type="ECO:0000256" key="1">
    <source>
        <dbReference type="ARBA" id="ARBA00006432"/>
    </source>
</evidence>
<dbReference type="GO" id="GO:0031956">
    <property type="term" value="F:medium-chain fatty acid-CoA ligase activity"/>
    <property type="evidence" value="ECO:0007669"/>
    <property type="project" value="TreeGrafter"/>
</dbReference>
<organism evidence="4 5">
    <name type="scientific">Rubripirellula obstinata</name>
    <dbReference type="NCBI Taxonomy" id="406547"/>
    <lineage>
        <taxon>Bacteria</taxon>
        <taxon>Pseudomonadati</taxon>
        <taxon>Planctomycetota</taxon>
        <taxon>Planctomycetia</taxon>
        <taxon>Pirellulales</taxon>
        <taxon>Pirellulaceae</taxon>
        <taxon>Rubripirellula</taxon>
    </lineage>
</organism>
<dbReference type="PANTHER" id="PTHR43201">
    <property type="entry name" value="ACYL-COA SYNTHETASE"/>
    <property type="match status" value="1"/>
</dbReference>
<evidence type="ECO:0000313" key="4">
    <source>
        <dbReference type="EMBL" id="KAA1259373.1"/>
    </source>
</evidence>
<keyword evidence="5" id="KW-1185">Reference proteome</keyword>